<organism evidence="2 3">
    <name type="scientific">Larkinella punicea</name>
    <dbReference type="NCBI Taxonomy" id="2315727"/>
    <lineage>
        <taxon>Bacteria</taxon>
        <taxon>Pseudomonadati</taxon>
        <taxon>Bacteroidota</taxon>
        <taxon>Cytophagia</taxon>
        <taxon>Cytophagales</taxon>
        <taxon>Spirosomataceae</taxon>
        <taxon>Larkinella</taxon>
    </lineage>
</organism>
<dbReference type="Proteomes" id="UP000253383">
    <property type="component" value="Unassembled WGS sequence"/>
</dbReference>
<dbReference type="EMBL" id="QOWE01000024">
    <property type="protein sequence ID" value="RCR66853.1"/>
    <property type="molecule type" value="Genomic_DNA"/>
</dbReference>
<protein>
    <recommendedName>
        <fullName evidence="4">Secretion system C-terminal sorting domain-containing protein</fullName>
    </recommendedName>
</protein>
<proteinExistence type="predicted"/>
<reference evidence="2 3" key="1">
    <citation type="submission" date="2018-07" db="EMBL/GenBank/DDBJ databases">
        <title>Genome analysis of Larkinella rosea.</title>
        <authorList>
            <person name="Zhou Z."/>
            <person name="Wang G."/>
        </authorList>
    </citation>
    <scope>NUCLEOTIDE SEQUENCE [LARGE SCALE GENOMIC DNA]</scope>
    <source>
        <strain evidence="3">zzj9</strain>
    </source>
</reference>
<gene>
    <name evidence="2" type="ORF">DUE52_25220</name>
</gene>
<keyword evidence="1" id="KW-0732">Signal</keyword>
<keyword evidence="3" id="KW-1185">Reference proteome</keyword>
<feature type="chain" id="PRO_5016884716" description="Secretion system C-terminal sorting domain-containing protein" evidence="1">
    <location>
        <begin position="25"/>
        <end position="135"/>
    </location>
</feature>
<dbReference type="RefSeq" id="WP_114408847.1">
    <property type="nucleotide sequence ID" value="NZ_QOWE01000024.1"/>
</dbReference>
<evidence type="ECO:0008006" key="4">
    <source>
        <dbReference type="Google" id="ProtNLM"/>
    </source>
</evidence>
<evidence type="ECO:0000313" key="2">
    <source>
        <dbReference type="EMBL" id="RCR66853.1"/>
    </source>
</evidence>
<dbReference type="OrthoDB" id="960003at2"/>
<accession>A0A368JJX1</accession>
<name>A0A368JJX1_9BACT</name>
<evidence type="ECO:0000313" key="3">
    <source>
        <dbReference type="Proteomes" id="UP000253383"/>
    </source>
</evidence>
<comment type="caution">
    <text evidence="2">The sequence shown here is derived from an EMBL/GenBank/DDBJ whole genome shotgun (WGS) entry which is preliminary data.</text>
</comment>
<sequence>MKTLIKSLLVAFTLTAVTFSVSFAETNSFGQTKPSVKAVAYQSSLYTDVKGKLRLAVDKQPGGIVEIRLINSIGKEFFVQRVGKNQRRARIQFDVSELPDGAYEVVLTNGITVFTNHLTLATQVPGFSGRLIALK</sequence>
<dbReference type="AlphaFoldDB" id="A0A368JJX1"/>
<evidence type="ECO:0000256" key="1">
    <source>
        <dbReference type="SAM" id="SignalP"/>
    </source>
</evidence>
<feature type="signal peptide" evidence="1">
    <location>
        <begin position="1"/>
        <end position="24"/>
    </location>
</feature>